<reference evidence="2 3" key="1">
    <citation type="submission" date="2018-05" db="EMBL/GenBank/DDBJ databases">
        <title>Genomic Encyclopedia of Type Strains, Phase IV (KMG-IV): sequencing the most valuable type-strain genomes for metagenomic binning, comparative biology and taxonomic classification.</title>
        <authorList>
            <person name="Goeker M."/>
        </authorList>
    </citation>
    <scope>NUCLEOTIDE SEQUENCE [LARGE SCALE GENOMIC DNA]</scope>
    <source>
        <strain evidence="2 3">DSM 24906</strain>
    </source>
</reference>
<organism evidence="2 3">
    <name type="scientific">Oceanotoga teriensis</name>
    <dbReference type="NCBI Taxonomy" id="515440"/>
    <lineage>
        <taxon>Bacteria</taxon>
        <taxon>Thermotogati</taxon>
        <taxon>Thermotogota</taxon>
        <taxon>Thermotogae</taxon>
        <taxon>Petrotogales</taxon>
        <taxon>Petrotogaceae</taxon>
        <taxon>Oceanotoga</taxon>
    </lineage>
</organism>
<dbReference type="InterPro" id="IPR023473">
    <property type="entry name" value="AMMECR1"/>
</dbReference>
<evidence type="ECO:0000259" key="1">
    <source>
        <dbReference type="PROSITE" id="PS51112"/>
    </source>
</evidence>
<protein>
    <recommendedName>
        <fullName evidence="1">AMMECR1 domain-containing protein</fullName>
    </recommendedName>
</protein>
<dbReference type="Gene3D" id="3.30.1490.150">
    <property type="entry name" value="Hypothetical protein ph0010, domain 2"/>
    <property type="match status" value="1"/>
</dbReference>
<dbReference type="SUPFAM" id="SSF143447">
    <property type="entry name" value="AMMECR1-like"/>
    <property type="match status" value="1"/>
</dbReference>
<dbReference type="PANTHER" id="PTHR13016">
    <property type="entry name" value="AMMECR1 HOMOLOG"/>
    <property type="match status" value="1"/>
</dbReference>
<dbReference type="InterPro" id="IPR002733">
    <property type="entry name" value="AMMECR1_domain"/>
</dbReference>
<dbReference type="Gene3D" id="3.30.700.20">
    <property type="entry name" value="Hypothetical protein ph0010, domain 1"/>
    <property type="match status" value="1"/>
</dbReference>
<dbReference type="PROSITE" id="PS51112">
    <property type="entry name" value="AMMECR1"/>
    <property type="match status" value="1"/>
</dbReference>
<comment type="caution">
    <text evidence="2">The sequence shown here is derived from an EMBL/GenBank/DDBJ whole genome shotgun (WGS) entry which is preliminary data.</text>
</comment>
<dbReference type="EMBL" id="QGGI01000006">
    <property type="protein sequence ID" value="PWJ95238.1"/>
    <property type="molecule type" value="Genomic_DNA"/>
</dbReference>
<dbReference type="PANTHER" id="PTHR13016:SF0">
    <property type="entry name" value="AMME SYNDROME CANDIDATE GENE 1 PROTEIN"/>
    <property type="match status" value="1"/>
</dbReference>
<dbReference type="InterPro" id="IPR027623">
    <property type="entry name" value="AmmeMemoSam_A"/>
</dbReference>
<dbReference type="NCBIfam" id="TIGR00296">
    <property type="entry name" value="TIGR00296 family protein"/>
    <property type="match status" value="1"/>
</dbReference>
<feature type="domain" description="AMMECR1" evidence="1">
    <location>
        <begin position="2"/>
        <end position="173"/>
    </location>
</feature>
<dbReference type="InterPro" id="IPR027485">
    <property type="entry name" value="AMMECR1_N"/>
</dbReference>
<dbReference type="Pfam" id="PF01871">
    <property type="entry name" value="AMMECR1"/>
    <property type="match status" value="1"/>
</dbReference>
<accession>A0AA45C777</accession>
<keyword evidence="3" id="KW-1185">Reference proteome</keyword>
<dbReference type="NCBIfam" id="TIGR04335">
    <property type="entry name" value="AmmeMemoSam_A"/>
    <property type="match status" value="1"/>
</dbReference>
<sequence length="173" mass="20775">MREKHFFCQYAREIIQNYIIKNEIQDIRYKYFQKEFEDNYSCFVTLHTLEDELRGCIGTIIPQYKNLYEEIKHNSILASIKDYRFPPLKEEELNNIYISIDILTPLKKIENIKELDPVKYGIMVEHDYKKGVLLPNLDGINTIEDQIRIAKLKAGLNYDEKVDIYSFETKRYF</sequence>
<dbReference type="RefSeq" id="WP_109604489.1">
    <property type="nucleotide sequence ID" value="NZ_JAMHJO010000006.1"/>
</dbReference>
<dbReference type="InterPro" id="IPR036071">
    <property type="entry name" value="AMMECR1_dom_sf"/>
</dbReference>
<dbReference type="AlphaFoldDB" id="A0AA45C777"/>
<dbReference type="Proteomes" id="UP000245921">
    <property type="component" value="Unassembled WGS sequence"/>
</dbReference>
<evidence type="ECO:0000313" key="2">
    <source>
        <dbReference type="EMBL" id="PWJ95238.1"/>
    </source>
</evidence>
<proteinExistence type="predicted"/>
<gene>
    <name evidence="2" type="ORF">C7380_10645</name>
</gene>
<evidence type="ECO:0000313" key="3">
    <source>
        <dbReference type="Proteomes" id="UP000245921"/>
    </source>
</evidence>
<name>A0AA45C777_9BACT</name>